<evidence type="ECO:0000256" key="8">
    <source>
        <dbReference type="ARBA" id="ARBA00023136"/>
    </source>
</evidence>
<dbReference type="PANTHER" id="PTHR43469">
    <property type="entry name" value="DISULFIDE FORMATION PROTEIN-RELATED"/>
    <property type="match status" value="1"/>
</dbReference>
<evidence type="ECO:0000256" key="9">
    <source>
        <dbReference type="ARBA" id="ARBA00023157"/>
    </source>
</evidence>
<dbReference type="EMBL" id="VDCQ01000101">
    <property type="protein sequence ID" value="TNJ57730.1"/>
    <property type="molecule type" value="Genomic_DNA"/>
</dbReference>
<organism evidence="13 14">
    <name type="scientific">Paenibacillus hemerocallicola</name>
    <dbReference type="NCBI Taxonomy" id="1172614"/>
    <lineage>
        <taxon>Bacteria</taxon>
        <taxon>Bacillati</taxon>
        <taxon>Bacillota</taxon>
        <taxon>Bacilli</taxon>
        <taxon>Bacillales</taxon>
        <taxon>Paenibacillaceae</taxon>
        <taxon>Paenibacillus</taxon>
    </lineage>
</organism>
<keyword evidence="10" id="KW-0143">Chaperone</keyword>
<gene>
    <name evidence="13" type="ORF">FE784_38310</name>
</gene>
<evidence type="ECO:0000256" key="4">
    <source>
        <dbReference type="ARBA" id="ARBA00022692"/>
    </source>
</evidence>
<evidence type="ECO:0000256" key="1">
    <source>
        <dbReference type="ARBA" id="ARBA00004141"/>
    </source>
</evidence>
<feature type="transmembrane region" description="Helical" evidence="12">
    <location>
        <begin position="45"/>
        <end position="63"/>
    </location>
</feature>
<protein>
    <submittedName>
        <fullName evidence="13">Disulfide bond formation protein B</fullName>
    </submittedName>
</protein>
<dbReference type="AlphaFoldDB" id="A0A5C4SVY7"/>
<keyword evidence="6 12" id="KW-1133">Transmembrane helix</keyword>
<dbReference type="InterPro" id="IPR012187">
    <property type="entry name" value="Disulphide_bond_form_BdbC"/>
</dbReference>
<keyword evidence="9" id="KW-1015">Disulfide bond</keyword>
<keyword evidence="3" id="KW-0813">Transport</keyword>
<dbReference type="PIRSF" id="PIRSF036659">
    <property type="entry name" value="BdbC"/>
    <property type="match status" value="1"/>
</dbReference>
<dbReference type="Proteomes" id="UP000307943">
    <property type="component" value="Unassembled WGS sequence"/>
</dbReference>
<dbReference type="Gene3D" id="1.20.1550.10">
    <property type="entry name" value="DsbB-like"/>
    <property type="match status" value="1"/>
</dbReference>
<dbReference type="HAMAP" id="MF_00287">
    <property type="entry name" value="BdbC"/>
    <property type="match status" value="1"/>
</dbReference>
<evidence type="ECO:0000256" key="12">
    <source>
        <dbReference type="SAM" id="Phobius"/>
    </source>
</evidence>
<dbReference type="RefSeq" id="WP_139607562.1">
    <property type="nucleotide sequence ID" value="NZ_VDCQ01000101.1"/>
</dbReference>
<dbReference type="InterPro" id="IPR003752">
    <property type="entry name" value="DiS_bond_form_DsbB/BdbC"/>
</dbReference>
<feature type="transmembrane region" description="Helical" evidence="12">
    <location>
        <begin position="115"/>
        <end position="138"/>
    </location>
</feature>
<dbReference type="PANTHER" id="PTHR43469:SF1">
    <property type="entry name" value="SPBETA PROPHAGE-DERIVED DISULFIDE BOND FORMATION PROTEIN B"/>
    <property type="match status" value="1"/>
</dbReference>
<feature type="transmembrane region" description="Helical" evidence="12">
    <location>
        <begin position="13"/>
        <end position="33"/>
    </location>
</feature>
<sequence length="156" mass="17421">MNESGFLSRIRKYSLYLAWIVSLIAVGGSLYFSEIAGYVPCKLCWLQRIFMYPLVIILGKACYSDDRRQIGYVLPLSMIGGAISLYHYMEQKIPGMAGLMPCTSGVPCNTDYINWLGFITIPFLALIAFSLITIILWIGKERAPQFADEAEATTGL</sequence>
<evidence type="ECO:0000256" key="11">
    <source>
        <dbReference type="ARBA" id="ARBA00023284"/>
    </source>
</evidence>
<dbReference type="NCBIfam" id="NF002849">
    <property type="entry name" value="PRK03113.1"/>
    <property type="match status" value="1"/>
</dbReference>
<feature type="transmembrane region" description="Helical" evidence="12">
    <location>
        <begin position="70"/>
        <end position="89"/>
    </location>
</feature>
<keyword evidence="5" id="KW-0249">Electron transport</keyword>
<evidence type="ECO:0000256" key="3">
    <source>
        <dbReference type="ARBA" id="ARBA00022448"/>
    </source>
</evidence>
<keyword evidence="7" id="KW-0560">Oxidoreductase</keyword>
<dbReference type="InterPro" id="IPR023380">
    <property type="entry name" value="DsbB-like_sf"/>
</dbReference>
<dbReference type="GO" id="GO:0006457">
    <property type="term" value="P:protein folding"/>
    <property type="evidence" value="ECO:0007669"/>
    <property type="project" value="InterPro"/>
</dbReference>
<evidence type="ECO:0000313" key="13">
    <source>
        <dbReference type="EMBL" id="TNJ57730.1"/>
    </source>
</evidence>
<evidence type="ECO:0000256" key="7">
    <source>
        <dbReference type="ARBA" id="ARBA00023002"/>
    </source>
</evidence>
<name>A0A5C4SVY7_9BACL</name>
<comment type="subcellular location">
    <subcellularLocation>
        <location evidence="1">Membrane</location>
        <topology evidence="1">Multi-pass membrane protein</topology>
    </subcellularLocation>
</comment>
<dbReference type="GO" id="GO:0016020">
    <property type="term" value="C:membrane"/>
    <property type="evidence" value="ECO:0007669"/>
    <property type="project" value="UniProtKB-SubCell"/>
</dbReference>
<comment type="similarity">
    <text evidence="2">Belongs to the DsbB family. BdbC subfamily.</text>
</comment>
<keyword evidence="14" id="KW-1185">Reference proteome</keyword>
<evidence type="ECO:0000256" key="10">
    <source>
        <dbReference type="ARBA" id="ARBA00023186"/>
    </source>
</evidence>
<keyword evidence="4 12" id="KW-0812">Transmembrane</keyword>
<proteinExistence type="inferred from homology"/>
<reference evidence="13 14" key="1">
    <citation type="submission" date="2019-05" db="EMBL/GenBank/DDBJ databases">
        <title>We sequenced the genome of Paenibacillus hemerocallicola KCTC 33185 for further insight into its adaptation and study the phylogeny of Paenibacillus.</title>
        <authorList>
            <person name="Narsing Rao M.P."/>
        </authorList>
    </citation>
    <scope>NUCLEOTIDE SEQUENCE [LARGE SCALE GENOMIC DNA]</scope>
    <source>
        <strain evidence="13 14">KCTC 33185</strain>
    </source>
</reference>
<dbReference type="OrthoDB" id="158402at2"/>
<dbReference type="Pfam" id="PF02600">
    <property type="entry name" value="DsbB"/>
    <property type="match status" value="1"/>
</dbReference>
<evidence type="ECO:0000256" key="6">
    <source>
        <dbReference type="ARBA" id="ARBA00022989"/>
    </source>
</evidence>
<keyword evidence="8 12" id="KW-0472">Membrane</keyword>
<evidence type="ECO:0000256" key="5">
    <source>
        <dbReference type="ARBA" id="ARBA00022982"/>
    </source>
</evidence>
<evidence type="ECO:0000313" key="14">
    <source>
        <dbReference type="Proteomes" id="UP000307943"/>
    </source>
</evidence>
<accession>A0A5C4SVY7</accession>
<comment type="caution">
    <text evidence="13">The sequence shown here is derived from an EMBL/GenBank/DDBJ whole genome shotgun (WGS) entry which is preliminary data.</text>
</comment>
<keyword evidence="11" id="KW-0676">Redox-active center</keyword>
<dbReference type="SUPFAM" id="SSF158442">
    <property type="entry name" value="DsbB-like"/>
    <property type="match status" value="1"/>
</dbReference>
<evidence type="ECO:0000256" key="2">
    <source>
        <dbReference type="ARBA" id="ARBA00007602"/>
    </source>
</evidence>
<dbReference type="GO" id="GO:0015035">
    <property type="term" value="F:protein-disulfide reductase activity"/>
    <property type="evidence" value="ECO:0007669"/>
    <property type="project" value="InterPro"/>
</dbReference>